<dbReference type="PANTHER" id="PTHR30065:SF8">
    <property type="entry name" value="FLAGELLAR BIOSYNTHETIC PROTEIN FLIR"/>
    <property type="match status" value="1"/>
</dbReference>
<evidence type="ECO:0000313" key="12">
    <source>
        <dbReference type="Proteomes" id="UP001221189"/>
    </source>
</evidence>
<keyword evidence="6 10" id="KW-1133">Transmembrane helix</keyword>
<feature type="transmembrane region" description="Helical" evidence="10">
    <location>
        <begin position="16"/>
        <end position="34"/>
    </location>
</feature>
<comment type="caution">
    <text evidence="11">The sequence shown here is derived from an EMBL/GenBank/DDBJ whole genome shotgun (WGS) entry which is preliminary data.</text>
</comment>
<keyword evidence="11" id="KW-0969">Cilium</keyword>
<sequence length="254" mass="27801">MFAVTETQLLTWLNPLLWPFIRMLALFAGMPIFSQRNVPMRVRVGLAFFISMAAQASLPAMPLAPLDSLPMLLLLLAQQLLIGLSMGFAVRLVFASLEFAGELIGLQMGLNFAGFFDPATGSQGTATARFFGSMVAFLFIAINGHLLLINALIQSFHVFPVGDEPFHFLRVAKPQSWGAEIFKMGLWIALPLITMLMFVNLVMGVISRVASQINVFSVGFPLTISIGLIGMVATLPLMQTPFMVVLERMLAAFT</sequence>
<name>A0ABT5KLK7_9BURK</name>
<dbReference type="RefSeq" id="WP_263533505.1">
    <property type="nucleotide sequence ID" value="NZ_JAQQXT010000014.1"/>
</dbReference>
<keyword evidence="4 10" id="KW-1003">Cell membrane</keyword>
<evidence type="ECO:0000256" key="9">
    <source>
        <dbReference type="NCBIfam" id="TIGR01400"/>
    </source>
</evidence>
<accession>A0ABT5KLK7</accession>
<proteinExistence type="inferred from homology"/>
<gene>
    <name evidence="11" type="primary">fliR</name>
    <name evidence="11" type="ORF">PRZ03_19780</name>
</gene>
<keyword evidence="7 10" id="KW-0472">Membrane</keyword>
<evidence type="ECO:0000256" key="1">
    <source>
        <dbReference type="ARBA" id="ARBA00002578"/>
    </source>
</evidence>
<evidence type="ECO:0000256" key="10">
    <source>
        <dbReference type="RuleBase" id="RU362071"/>
    </source>
</evidence>
<dbReference type="Proteomes" id="UP001221189">
    <property type="component" value="Unassembled WGS sequence"/>
</dbReference>
<organism evidence="11 12">
    <name type="scientific">Roseateles albus</name>
    <dbReference type="NCBI Taxonomy" id="2987525"/>
    <lineage>
        <taxon>Bacteria</taxon>
        <taxon>Pseudomonadati</taxon>
        <taxon>Pseudomonadota</taxon>
        <taxon>Betaproteobacteria</taxon>
        <taxon>Burkholderiales</taxon>
        <taxon>Sphaerotilaceae</taxon>
        <taxon>Roseateles</taxon>
    </lineage>
</organism>
<feature type="transmembrane region" description="Helical" evidence="10">
    <location>
        <begin position="130"/>
        <end position="153"/>
    </location>
</feature>
<evidence type="ECO:0000256" key="4">
    <source>
        <dbReference type="ARBA" id="ARBA00022475"/>
    </source>
</evidence>
<dbReference type="Pfam" id="PF01311">
    <property type="entry name" value="Bac_export_1"/>
    <property type="match status" value="1"/>
</dbReference>
<dbReference type="InterPro" id="IPR002010">
    <property type="entry name" value="T3SS_IM_R"/>
</dbReference>
<dbReference type="EMBL" id="JAQQXT010000014">
    <property type="protein sequence ID" value="MDC8773820.1"/>
    <property type="molecule type" value="Genomic_DNA"/>
</dbReference>
<dbReference type="PRINTS" id="PR00953">
    <property type="entry name" value="TYPE3IMRPROT"/>
</dbReference>
<evidence type="ECO:0000256" key="7">
    <source>
        <dbReference type="ARBA" id="ARBA00023136"/>
    </source>
</evidence>
<keyword evidence="5 10" id="KW-0812">Transmembrane</keyword>
<feature type="transmembrane region" description="Helical" evidence="10">
    <location>
        <begin position="46"/>
        <end position="65"/>
    </location>
</feature>
<comment type="similarity">
    <text evidence="2 10">Belongs to the FliR/MopE/SpaR family.</text>
</comment>
<keyword evidence="12" id="KW-1185">Reference proteome</keyword>
<keyword evidence="11" id="KW-0966">Cell projection</keyword>
<dbReference type="NCBIfam" id="TIGR01400">
    <property type="entry name" value="fliR"/>
    <property type="match status" value="1"/>
</dbReference>
<evidence type="ECO:0000256" key="3">
    <source>
        <dbReference type="ARBA" id="ARBA00021717"/>
    </source>
</evidence>
<evidence type="ECO:0000256" key="6">
    <source>
        <dbReference type="ARBA" id="ARBA00022989"/>
    </source>
</evidence>
<evidence type="ECO:0000313" key="11">
    <source>
        <dbReference type="EMBL" id="MDC8773820.1"/>
    </source>
</evidence>
<feature type="transmembrane region" description="Helical" evidence="10">
    <location>
        <begin position="218"/>
        <end position="238"/>
    </location>
</feature>
<dbReference type="InterPro" id="IPR006303">
    <property type="entry name" value="FliR"/>
</dbReference>
<reference evidence="11 12" key="1">
    <citation type="submission" date="2022-10" db="EMBL/GenBank/DDBJ databases">
        <title>Paucibacter sp. hw1 Genome sequencing.</title>
        <authorList>
            <person name="Park S."/>
        </authorList>
    </citation>
    <scope>NUCLEOTIDE SEQUENCE [LARGE SCALE GENOMIC DNA]</scope>
    <source>
        <strain evidence="12">hw1</strain>
    </source>
</reference>
<dbReference type="PANTHER" id="PTHR30065">
    <property type="entry name" value="FLAGELLAR BIOSYNTHETIC PROTEIN FLIR"/>
    <property type="match status" value="1"/>
</dbReference>
<protein>
    <recommendedName>
        <fullName evidence="3 9">Flagellar biosynthetic protein FliR</fullName>
    </recommendedName>
</protein>
<evidence type="ECO:0000256" key="5">
    <source>
        <dbReference type="ARBA" id="ARBA00022692"/>
    </source>
</evidence>
<comment type="function">
    <text evidence="1 10">Role in flagellar biosynthesis.</text>
</comment>
<keyword evidence="8 10" id="KW-0975">Bacterial flagellum</keyword>
<comment type="subcellular location">
    <subcellularLocation>
        <location evidence="10">Cell membrane</location>
        <topology evidence="10">Multi-pass membrane protein</topology>
    </subcellularLocation>
    <subcellularLocation>
        <location evidence="10">Bacterial flagellum basal body</location>
    </subcellularLocation>
</comment>
<evidence type="ECO:0000256" key="2">
    <source>
        <dbReference type="ARBA" id="ARBA00009772"/>
    </source>
</evidence>
<feature type="transmembrane region" description="Helical" evidence="10">
    <location>
        <begin position="71"/>
        <end position="94"/>
    </location>
</feature>
<feature type="transmembrane region" description="Helical" evidence="10">
    <location>
        <begin position="184"/>
        <end position="206"/>
    </location>
</feature>
<evidence type="ECO:0000256" key="8">
    <source>
        <dbReference type="ARBA" id="ARBA00023143"/>
    </source>
</evidence>
<keyword evidence="11" id="KW-0282">Flagellum</keyword>